<protein>
    <submittedName>
        <fullName evidence="2">Uncharacterized protein</fullName>
    </submittedName>
</protein>
<dbReference type="EMBL" id="FN563149">
    <property type="protein sequence ID" value="CBH47678.1"/>
    <property type="molecule type" value="Genomic_DNA"/>
</dbReference>
<dbReference type="Proteomes" id="UP001154400">
    <property type="component" value="Chromosome"/>
</dbReference>
<proteinExistence type="predicted"/>
<dbReference type="KEGG" id="req:REQ_16010"/>
<feature type="region of interest" description="Disordered" evidence="1">
    <location>
        <begin position="1"/>
        <end position="25"/>
    </location>
</feature>
<accession>A0A3S5Y573</accession>
<name>A0A3S5Y573_RHOH1</name>
<sequence length="150" mass="14298">MEQTGSTPHNTPHTGHGSGNGSMSLTGGAVRAVSGIAEVTTSSIGALGGAAVGGLVGGVRGAVGGVAGGTRRGLERGSHSTPAAVLTMAAAGAVGLVEWPVVLTVGGAALVLRQLHERGAPTDGSRADEAGAEDDSAAKSSASRPPGRAT</sequence>
<reference evidence="2" key="1">
    <citation type="journal article" date="2010" name="PLoS Genet.">
        <title>The genome of a pathogenic rhodococcus: cooptive virulence underpinned by key gene acquisitions.</title>
        <authorList>
            <person name="Letek M."/>
            <person name="Gonzalez P."/>
            <person name="Macarthur I."/>
            <person name="Rodriguez H."/>
            <person name="Freeman T.C."/>
            <person name="Valero-Rello A."/>
            <person name="Blanco M."/>
            <person name="Buckley T."/>
            <person name="Cherevach I."/>
            <person name="Fahey R."/>
            <person name="Hapeshi A."/>
            <person name="Holdstock J."/>
            <person name="Leadon D."/>
            <person name="Navas J."/>
            <person name="Ocampo A."/>
            <person name="Quail M.A."/>
            <person name="Sanders M."/>
            <person name="Scortti M.M."/>
            <person name="Prescott J.F."/>
            <person name="Fogarty U."/>
            <person name="Meijer W.G."/>
            <person name="Parkhill J."/>
            <person name="Bentley S.D."/>
            <person name="Vazquez-Boland J.A."/>
        </authorList>
    </citation>
    <scope>NUCLEOTIDE SEQUENCE [LARGE SCALE GENOMIC DNA]</scope>
    <source>
        <strain evidence="2 3">103S</strain>
    </source>
</reference>
<gene>
    <name evidence="2" type="ordered locus">REQ_16010</name>
</gene>
<evidence type="ECO:0000256" key="1">
    <source>
        <dbReference type="SAM" id="MobiDB-lite"/>
    </source>
</evidence>
<feature type="compositionally biased region" description="Polar residues" evidence="1">
    <location>
        <begin position="1"/>
        <end position="13"/>
    </location>
</feature>
<dbReference type="AlphaFoldDB" id="A0A3S5Y573"/>
<feature type="compositionally biased region" description="Low complexity" evidence="1">
    <location>
        <begin position="138"/>
        <end position="150"/>
    </location>
</feature>
<feature type="compositionally biased region" description="Basic and acidic residues" evidence="1">
    <location>
        <begin position="117"/>
        <end position="129"/>
    </location>
</feature>
<feature type="region of interest" description="Disordered" evidence="1">
    <location>
        <begin position="117"/>
        <end position="150"/>
    </location>
</feature>
<evidence type="ECO:0000313" key="3">
    <source>
        <dbReference type="Proteomes" id="UP000006892"/>
    </source>
</evidence>
<organism evidence="2">
    <name type="scientific">Rhodococcus hoagii (strain 103S)</name>
    <name type="common">Rhodococcus equi</name>
    <dbReference type="NCBI Taxonomy" id="685727"/>
    <lineage>
        <taxon>Bacteria</taxon>
        <taxon>Bacillati</taxon>
        <taxon>Actinomycetota</taxon>
        <taxon>Actinomycetes</taxon>
        <taxon>Mycobacteriales</taxon>
        <taxon>Nocardiaceae</taxon>
        <taxon>Prescottella</taxon>
    </lineage>
</organism>
<evidence type="ECO:0000313" key="2">
    <source>
        <dbReference type="EMBL" id="CBH47678.1"/>
    </source>
</evidence>